<keyword evidence="1" id="KW-1185">Reference proteome</keyword>
<protein>
    <submittedName>
        <fullName evidence="2">Uncharacterized protein</fullName>
    </submittedName>
</protein>
<evidence type="ECO:0000313" key="2">
    <source>
        <dbReference type="WBParaSite" id="TMUE_3000014388.1"/>
    </source>
</evidence>
<sequence length="70" mass="7880">MNYRNECVMYRGCALTMLKFGKTFERASRSRATSSISMLKAQLLNDLMHHAWLAILFHSSVAAKLGQTGD</sequence>
<reference evidence="2" key="1">
    <citation type="submission" date="2019-12" db="UniProtKB">
        <authorList>
            <consortium name="WormBaseParasite"/>
        </authorList>
    </citation>
    <scope>IDENTIFICATION</scope>
</reference>
<accession>A0A5S6R4N2</accession>
<organism evidence="1 2">
    <name type="scientific">Trichuris muris</name>
    <name type="common">Mouse whipworm</name>
    <dbReference type="NCBI Taxonomy" id="70415"/>
    <lineage>
        <taxon>Eukaryota</taxon>
        <taxon>Metazoa</taxon>
        <taxon>Ecdysozoa</taxon>
        <taxon>Nematoda</taxon>
        <taxon>Enoplea</taxon>
        <taxon>Dorylaimia</taxon>
        <taxon>Trichinellida</taxon>
        <taxon>Trichuridae</taxon>
        <taxon>Trichuris</taxon>
    </lineage>
</organism>
<dbReference type="AlphaFoldDB" id="A0A5S6R4N2"/>
<dbReference type="WBParaSite" id="TMUE_3000014388.1">
    <property type="protein sequence ID" value="TMUE_3000014388.1"/>
    <property type="gene ID" value="WBGene00290057"/>
</dbReference>
<evidence type="ECO:0000313" key="1">
    <source>
        <dbReference type="Proteomes" id="UP000046395"/>
    </source>
</evidence>
<proteinExistence type="predicted"/>
<dbReference type="Proteomes" id="UP000046395">
    <property type="component" value="Unassembled WGS sequence"/>
</dbReference>
<name>A0A5S6R4N2_TRIMR</name>